<dbReference type="Proteomes" id="UP000321249">
    <property type="component" value="Unassembled WGS sequence"/>
</dbReference>
<reference evidence="1 2" key="1">
    <citation type="journal article" date="2015" name="J. Microbiol.">
        <title>Sphingosinicella ginsenosidimutans sp. nov., with ginsenoside converting activity.</title>
        <authorList>
            <person name="Kim J.K."/>
            <person name="Kang M.S."/>
            <person name="Park S.C."/>
            <person name="Kim K.M."/>
            <person name="Choi K."/>
            <person name="Yoon M.H."/>
            <person name="Im W.T."/>
        </authorList>
    </citation>
    <scope>NUCLEOTIDE SEQUENCE [LARGE SCALE GENOMIC DNA]</scope>
    <source>
        <strain evidence="1 2">BS-11</strain>
    </source>
</reference>
<gene>
    <name evidence="1" type="ORF">FRZ32_13185</name>
</gene>
<comment type="caution">
    <text evidence="1">The sequence shown here is derived from an EMBL/GenBank/DDBJ whole genome shotgun (WGS) entry which is preliminary data.</text>
</comment>
<evidence type="ECO:0000313" key="2">
    <source>
        <dbReference type="Proteomes" id="UP000321249"/>
    </source>
</evidence>
<keyword evidence="2" id="KW-1185">Reference proteome</keyword>
<protein>
    <recommendedName>
        <fullName evidence="3">PilZ domain-containing protein</fullName>
    </recommendedName>
</protein>
<organism evidence="1 2">
    <name type="scientific">Allosphingosinicella ginsenosidimutans</name>
    <dbReference type="NCBI Taxonomy" id="1176539"/>
    <lineage>
        <taxon>Bacteria</taxon>
        <taxon>Pseudomonadati</taxon>
        <taxon>Pseudomonadota</taxon>
        <taxon>Alphaproteobacteria</taxon>
        <taxon>Sphingomonadales</taxon>
        <taxon>Sphingomonadaceae</taxon>
        <taxon>Allosphingosinicella</taxon>
    </lineage>
</organism>
<accession>A0A5C6TVL7</accession>
<dbReference type="OrthoDB" id="9795572at2"/>
<dbReference type="EMBL" id="VOQQ01000001">
    <property type="protein sequence ID" value="TXC64523.1"/>
    <property type="molecule type" value="Genomic_DNA"/>
</dbReference>
<sequence>MIITAYICIGAVYRQVHIVGASPYGMKVQLEGPVSVGDPVSITHKPLVPIEGRVAWARGDFARIEFAEPLSTEDVRKWFDGVL</sequence>
<dbReference type="SUPFAM" id="SSF141371">
    <property type="entry name" value="PilZ domain-like"/>
    <property type="match status" value="1"/>
</dbReference>
<name>A0A5C6TVL7_9SPHN</name>
<evidence type="ECO:0008006" key="3">
    <source>
        <dbReference type="Google" id="ProtNLM"/>
    </source>
</evidence>
<evidence type="ECO:0000313" key="1">
    <source>
        <dbReference type="EMBL" id="TXC64523.1"/>
    </source>
</evidence>
<dbReference type="AlphaFoldDB" id="A0A5C6TVL7"/>
<proteinExistence type="predicted"/>
<dbReference type="RefSeq" id="WP_147043946.1">
    <property type="nucleotide sequence ID" value="NZ_BAABIR010000001.1"/>
</dbReference>